<proteinExistence type="predicted"/>
<protein>
    <submittedName>
        <fullName evidence="2">DUF362 domain-containing protein</fullName>
    </submittedName>
</protein>
<dbReference type="EMBL" id="WUYX01000031">
    <property type="protein sequence ID" value="MXV62532.1"/>
    <property type="molecule type" value="Genomic_DNA"/>
</dbReference>
<gene>
    <name evidence="2" type="ORF">GS429_10750</name>
</gene>
<dbReference type="Pfam" id="PF04015">
    <property type="entry name" value="DUF362"/>
    <property type="match status" value="1"/>
</dbReference>
<comment type="caution">
    <text evidence="2">The sequence shown here is derived from an EMBL/GenBank/DDBJ whole genome shotgun (WGS) entry which is preliminary data.</text>
</comment>
<dbReference type="InterPro" id="IPR007160">
    <property type="entry name" value="DUF362"/>
</dbReference>
<dbReference type="Proteomes" id="UP000434101">
    <property type="component" value="Unassembled WGS sequence"/>
</dbReference>
<evidence type="ECO:0000313" key="3">
    <source>
        <dbReference type="Proteomes" id="UP000434101"/>
    </source>
</evidence>
<keyword evidence="3" id="KW-1185">Reference proteome</keyword>
<dbReference type="RefSeq" id="WP_328821348.1">
    <property type="nucleotide sequence ID" value="NZ_WUYX01000031.1"/>
</dbReference>
<name>A0A6B0VP36_9EURY</name>
<reference evidence="2 3" key="1">
    <citation type="submission" date="2020-01" db="EMBL/GenBank/DDBJ databases">
        <title>Natronorubrum sp. JWXQ-INN 674 isolated from Inner Mongolia Autonomous Region of China.</title>
        <authorList>
            <person name="Xue Q."/>
        </authorList>
    </citation>
    <scope>NUCLEOTIDE SEQUENCE [LARGE SCALE GENOMIC DNA]</scope>
    <source>
        <strain evidence="2 3">JWXQ-INN-674</strain>
    </source>
</reference>
<dbReference type="AlphaFoldDB" id="A0A6B0VP36"/>
<evidence type="ECO:0000259" key="1">
    <source>
        <dbReference type="Pfam" id="PF04015"/>
    </source>
</evidence>
<organism evidence="2 3">
    <name type="scientific">Natronorubrum halalkaliphilum</name>
    <dbReference type="NCBI Taxonomy" id="2691917"/>
    <lineage>
        <taxon>Archaea</taxon>
        <taxon>Methanobacteriati</taxon>
        <taxon>Methanobacteriota</taxon>
        <taxon>Stenosarchaea group</taxon>
        <taxon>Halobacteria</taxon>
        <taxon>Halobacteriales</taxon>
        <taxon>Natrialbaceae</taxon>
        <taxon>Natronorubrum</taxon>
    </lineage>
</organism>
<sequence length="315" mass="32943">MNVRATGVDASERRGGWSPTVETRLATLESPVRSVLEPHAGSLTAADRITLVPDAHYPFHPSSGMVTDPAVVGSIASHLAGWTKAEIAVAGASDDRIAFDRTAEYLGYPDLLERFDVDLVDLATDSRRETTATVDDRTVTVSVPDRLAESTVVVVPTLRPTEHGTVAGGMRTLENVVHGDGTTDPDLTAVAATRAIEPALTVLDAVTAYSGDPLAADTLLTGPTPGVDAVASSLLEYSLEEDDALRYALGDDETPVTVEGGTGAGSDVDLEALRNRLPDGELPPPDDTHPAVSVAYSVYAAVAGDAVPPQLESRR</sequence>
<accession>A0A6B0VP36</accession>
<evidence type="ECO:0000313" key="2">
    <source>
        <dbReference type="EMBL" id="MXV62532.1"/>
    </source>
</evidence>
<feature type="domain" description="DUF362" evidence="1">
    <location>
        <begin position="53"/>
        <end position="212"/>
    </location>
</feature>